<dbReference type="OMA" id="NYNVIFP"/>
<dbReference type="SUPFAM" id="SSF52540">
    <property type="entry name" value="P-loop containing nucleoside triphosphate hydrolases"/>
    <property type="match status" value="1"/>
</dbReference>
<dbReference type="PANTHER" id="PTHR14241">
    <property type="entry name" value="INTERFERON-INDUCED PROTEIN 44"/>
    <property type="match status" value="1"/>
</dbReference>
<evidence type="ECO:0008006" key="4">
    <source>
        <dbReference type="Google" id="ProtNLM"/>
    </source>
</evidence>
<dbReference type="InParanoid" id="A0A671TX47"/>
<protein>
    <recommendedName>
        <fullName evidence="4">G domain-containing protein</fullName>
    </recommendedName>
</protein>
<reference evidence="2" key="3">
    <citation type="submission" date="2025-09" db="UniProtKB">
        <authorList>
            <consortium name="Ensembl"/>
        </authorList>
    </citation>
    <scope>IDENTIFICATION</scope>
</reference>
<dbReference type="InterPro" id="IPR027417">
    <property type="entry name" value="P-loop_NTPase"/>
</dbReference>
<feature type="transmembrane region" description="Helical" evidence="1">
    <location>
        <begin position="21"/>
        <end position="41"/>
    </location>
</feature>
<reference evidence="2" key="2">
    <citation type="submission" date="2025-08" db="UniProtKB">
        <authorList>
            <consortium name="Ensembl"/>
        </authorList>
    </citation>
    <scope>IDENTIFICATION</scope>
</reference>
<organism evidence="2 3">
    <name type="scientific">Sparus aurata</name>
    <name type="common">Gilthead sea bream</name>
    <dbReference type="NCBI Taxonomy" id="8175"/>
    <lineage>
        <taxon>Eukaryota</taxon>
        <taxon>Metazoa</taxon>
        <taxon>Chordata</taxon>
        <taxon>Craniata</taxon>
        <taxon>Vertebrata</taxon>
        <taxon>Euteleostomi</taxon>
        <taxon>Actinopterygii</taxon>
        <taxon>Neopterygii</taxon>
        <taxon>Teleostei</taxon>
        <taxon>Neoteleostei</taxon>
        <taxon>Acanthomorphata</taxon>
        <taxon>Eupercaria</taxon>
        <taxon>Spariformes</taxon>
        <taxon>Sparidae</taxon>
        <taxon>Sparus</taxon>
    </lineage>
</organism>
<dbReference type="FunCoup" id="A0A671TX47">
    <property type="interactions" value="1"/>
</dbReference>
<keyword evidence="1" id="KW-0472">Membrane</keyword>
<dbReference type="GeneTree" id="ENSGT00940000160560"/>
<dbReference type="Ensembl" id="ENSSAUT00010006435.1">
    <property type="protein sequence ID" value="ENSSAUP00010005971.1"/>
    <property type="gene ID" value="ENSSAUG00010003060.1"/>
</dbReference>
<dbReference type="PANTHER" id="PTHR14241:SF1">
    <property type="entry name" value="INTERFERON-INDUCED PROTEIN 44-RELATED"/>
    <property type="match status" value="1"/>
</dbReference>
<evidence type="ECO:0000256" key="1">
    <source>
        <dbReference type="SAM" id="Phobius"/>
    </source>
</evidence>
<evidence type="ECO:0000313" key="2">
    <source>
        <dbReference type="Ensembl" id="ENSSAUP00010005971.1"/>
    </source>
</evidence>
<sequence length="314" mass="35701">MGGKNSKPAEAPRKITEKLKFHSFTCCILMLTFIFNFSVLVKPWRQVNWRDDQSALQFVNNYKPHVEGQQIRVLLHGPIGAGKSSFINSVQSVLHGRISVQALVDNATHDCFTKQYKTYKIQKGNPDTFYPFVLNDIMGLKCSNRRSSKIHLKDMKRVLKGNVKDGYTFNADCKISKEDRHYNTSPTLNDKVHVLVCVIDANTTSLIKDEVLMGIQDIRDEASELGIPQVAIFTKIDQACPETQEDVKNVYRSKLLKQKIEQFSADVGIPLNCIFPVKNYHEESDLDTDTNTLILNALRNIIHFGNDFLNHKNA</sequence>
<keyword evidence="1" id="KW-1133">Transmembrane helix</keyword>
<evidence type="ECO:0000313" key="3">
    <source>
        <dbReference type="Proteomes" id="UP000472265"/>
    </source>
</evidence>
<proteinExistence type="predicted"/>
<dbReference type="GO" id="GO:0006955">
    <property type="term" value="P:immune response"/>
    <property type="evidence" value="ECO:0007669"/>
    <property type="project" value="TreeGrafter"/>
</dbReference>
<gene>
    <name evidence="2" type="primary">LOC115574117</name>
</gene>
<name>A0A671TX47_SPAAU</name>
<dbReference type="Gene3D" id="3.40.50.300">
    <property type="entry name" value="P-loop containing nucleotide triphosphate hydrolases"/>
    <property type="match status" value="1"/>
</dbReference>
<reference evidence="2" key="1">
    <citation type="submission" date="2021-04" db="EMBL/GenBank/DDBJ databases">
        <authorList>
            <consortium name="Wellcome Sanger Institute Data Sharing"/>
        </authorList>
    </citation>
    <scope>NUCLEOTIDE SEQUENCE [LARGE SCALE GENOMIC DNA]</scope>
</reference>
<keyword evidence="1" id="KW-0812">Transmembrane</keyword>
<dbReference type="AlphaFoldDB" id="A0A671TX47"/>
<accession>A0A671TX47</accession>
<keyword evidence="3" id="KW-1185">Reference proteome</keyword>
<dbReference type="Proteomes" id="UP000472265">
    <property type="component" value="Chromosome 22"/>
</dbReference>